<organism evidence="2 3">
    <name type="scientific">Elysia marginata</name>
    <dbReference type="NCBI Taxonomy" id="1093978"/>
    <lineage>
        <taxon>Eukaryota</taxon>
        <taxon>Metazoa</taxon>
        <taxon>Spiralia</taxon>
        <taxon>Lophotrochozoa</taxon>
        <taxon>Mollusca</taxon>
        <taxon>Gastropoda</taxon>
        <taxon>Heterobranchia</taxon>
        <taxon>Euthyneura</taxon>
        <taxon>Panpulmonata</taxon>
        <taxon>Sacoglossa</taxon>
        <taxon>Placobranchoidea</taxon>
        <taxon>Plakobranchidae</taxon>
        <taxon>Elysia</taxon>
    </lineage>
</organism>
<reference evidence="2 3" key="1">
    <citation type="journal article" date="2021" name="Elife">
        <title>Chloroplast acquisition without the gene transfer in kleptoplastic sea slugs, Plakobranchus ocellatus.</title>
        <authorList>
            <person name="Maeda T."/>
            <person name="Takahashi S."/>
            <person name="Yoshida T."/>
            <person name="Shimamura S."/>
            <person name="Takaki Y."/>
            <person name="Nagai Y."/>
            <person name="Toyoda A."/>
            <person name="Suzuki Y."/>
            <person name="Arimoto A."/>
            <person name="Ishii H."/>
            <person name="Satoh N."/>
            <person name="Nishiyama T."/>
            <person name="Hasebe M."/>
            <person name="Maruyama T."/>
            <person name="Minagawa J."/>
            <person name="Obokata J."/>
            <person name="Shigenobu S."/>
        </authorList>
    </citation>
    <scope>NUCLEOTIDE SEQUENCE [LARGE SCALE GENOMIC DNA]</scope>
</reference>
<keyword evidence="3" id="KW-1185">Reference proteome</keyword>
<evidence type="ECO:0000313" key="3">
    <source>
        <dbReference type="Proteomes" id="UP000762676"/>
    </source>
</evidence>
<protein>
    <submittedName>
        <fullName evidence="2">Uncharacterized protein</fullName>
    </submittedName>
</protein>
<evidence type="ECO:0000313" key="2">
    <source>
        <dbReference type="EMBL" id="GFR62235.1"/>
    </source>
</evidence>
<comment type="caution">
    <text evidence="2">The sequence shown here is derived from an EMBL/GenBank/DDBJ whole genome shotgun (WGS) entry which is preliminary data.</text>
</comment>
<sequence length="115" mass="12854">MRTDRDSKREESSEARPGDISDRSRVKVEWTERRSHLVKCPVAPVILSTPASGQHEMTSQEGSVMELSNQTAHCKNRNIAFSSFYDQPSTTAESPQNGEKFAGFSTDLTLYKTSL</sequence>
<proteinExistence type="predicted"/>
<dbReference type="EMBL" id="BMAT01000235">
    <property type="protein sequence ID" value="GFR62235.1"/>
    <property type="molecule type" value="Genomic_DNA"/>
</dbReference>
<feature type="region of interest" description="Disordered" evidence="1">
    <location>
        <begin position="1"/>
        <end position="23"/>
    </location>
</feature>
<accession>A0AAV4ENQ7</accession>
<name>A0AAV4ENQ7_9GAST</name>
<dbReference type="Proteomes" id="UP000762676">
    <property type="component" value="Unassembled WGS sequence"/>
</dbReference>
<dbReference type="AlphaFoldDB" id="A0AAV4ENQ7"/>
<evidence type="ECO:0000256" key="1">
    <source>
        <dbReference type="SAM" id="MobiDB-lite"/>
    </source>
</evidence>
<gene>
    <name evidence="2" type="ORF">ElyMa_000125400</name>
</gene>